<protein>
    <recommendedName>
        <fullName evidence="3">RNase H type-1 domain-containing protein</fullName>
    </recommendedName>
</protein>
<reference evidence="1 2" key="1">
    <citation type="journal article" date="2019" name="Sci. Rep.">
        <title>Orb-weaving spider Araneus ventricosus genome elucidates the spidroin gene catalogue.</title>
        <authorList>
            <person name="Kono N."/>
            <person name="Nakamura H."/>
            <person name="Ohtoshi R."/>
            <person name="Moran D.A.P."/>
            <person name="Shinohara A."/>
            <person name="Yoshida Y."/>
            <person name="Fujiwara M."/>
            <person name="Mori M."/>
            <person name="Tomita M."/>
            <person name="Arakawa K."/>
        </authorList>
    </citation>
    <scope>NUCLEOTIDE SEQUENCE [LARGE SCALE GENOMIC DNA]</scope>
</reference>
<keyword evidence="2" id="KW-1185">Reference proteome</keyword>
<comment type="caution">
    <text evidence="1">The sequence shown here is derived from an EMBL/GenBank/DDBJ whole genome shotgun (WGS) entry which is preliminary data.</text>
</comment>
<organism evidence="1 2">
    <name type="scientific">Araneus ventricosus</name>
    <name type="common">Orbweaver spider</name>
    <name type="synonym">Epeira ventricosa</name>
    <dbReference type="NCBI Taxonomy" id="182803"/>
    <lineage>
        <taxon>Eukaryota</taxon>
        <taxon>Metazoa</taxon>
        <taxon>Ecdysozoa</taxon>
        <taxon>Arthropoda</taxon>
        <taxon>Chelicerata</taxon>
        <taxon>Arachnida</taxon>
        <taxon>Araneae</taxon>
        <taxon>Araneomorphae</taxon>
        <taxon>Entelegynae</taxon>
        <taxon>Araneoidea</taxon>
        <taxon>Araneidae</taxon>
        <taxon>Araneus</taxon>
    </lineage>
</organism>
<evidence type="ECO:0000313" key="2">
    <source>
        <dbReference type="Proteomes" id="UP000499080"/>
    </source>
</evidence>
<accession>A0A4Y2RX28</accession>
<dbReference type="Gene3D" id="3.30.420.10">
    <property type="entry name" value="Ribonuclease H-like superfamily/Ribonuclease H"/>
    <property type="match status" value="1"/>
</dbReference>
<dbReference type="InterPro" id="IPR036397">
    <property type="entry name" value="RNaseH_sf"/>
</dbReference>
<gene>
    <name evidence="1" type="ORF">AVEN_45730_1</name>
</gene>
<dbReference type="Proteomes" id="UP000499080">
    <property type="component" value="Unassembled WGS sequence"/>
</dbReference>
<dbReference type="AlphaFoldDB" id="A0A4Y2RX28"/>
<name>A0A4Y2RX28_ARAVE</name>
<proteinExistence type="predicted"/>
<dbReference type="EMBL" id="BGPR01148131">
    <property type="protein sequence ID" value="GBN80253.1"/>
    <property type="molecule type" value="Genomic_DNA"/>
</dbReference>
<sequence>MQFFNPPALELANSTNSPQFGQAISPAFCRYLHLRQKSPIAQDIQQILYNSTTIKLACVKALDRTPGNEAADILAKQAASEGQHIYYSTTKLP</sequence>
<evidence type="ECO:0008006" key="3">
    <source>
        <dbReference type="Google" id="ProtNLM"/>
    </source>
</evidence>
<dbReference type="GO" id="GO:0003676">
    <property type="term" value="F:nucleic acid binding"/>
    <property type="evidence" value="ECO:0007669"/>
    <property type="project" value="InterPro"/>
</dbReference>
<evidence type="ECO:0000313" key="1">
    <source>
        <dbReference type="EMBL" id="GBN80253.1"/>
    </source>
</evidence>